<keyword evidence="9" id="KW-0833">Ubl conjugation pathway</keyword>
<evidence type="ECO:0000256" key="1">
    <source>
        <dbReference type="ARBA" id="ARBA00000900"/>
    </source>
</evidence>
<dbReference type="SMART" id="SM00184">
    <property type="entry name" value="RING"/>
    <property type="match status" value="1"/>
</dbReference>
<sequence length="123" mass="13898">MLPILWLSMAFLVVFVVGCRHVYNEWLGCSKSSSVRCVVCLSKVSEKEKLQSLPICHHSFHVHCIESWLKVRPNCPLCRINVAPHQNLIISSLLAVAKRLGKWTENQLCLEVSSAVCESFGYI</sequence>
<feature type="signal peptide" evidence="15">
    <location>
        <begin position="1"/>
        <end position="18"/>
    </location>
</feature>
<evidence type="ECO:0000313" key="17">
    <source>
        <dbReference type="EMBL" id="KAK8574958.1"/>
    </source>
</evidence>
<dbReference type="PROSITE" id="PS50089">
    <property type="entry name" value="ZF_RING_2"/>
    <property type="match status" value="1"/>
</dbReference>
<dbReference type="InterPro" id="IPR013083">
    <property type="entry name" value="Znf_RING/FYVE/PHD"/>
</dbReference>
<keyword evidence="18" id="KW-1185">Reference proteome</keyword>
<comment type="pathway">
    <text evidence="3">Protein modification; protein ubiquitination.</text>
</comment>
<dbReference type="Proteomes" id="UP001472677">
    <property type="component" value="Unassembled WGS sequence"/>
</dbReference>
<evidence type="ECO:0000256" key="5">
    <source>
        <dbReference type="ARBA" id="ARBA00022679"/>
    </source>
</evidence>
<evidence type="ECO:0000256" key="10">
    <source>
        <dbReference type="ARBA" id="ARBA00022833"/>
    </source>
</evidence>
<comment type="subcellular location">
    <subcellularLocation>
        <location evidence="2">Membrane</location>
        <topology evidence="2">Single-pass membrane protein</topology>
    </subcellularLocation>
</comment>
<keyword evidence="7" id="KW-0479">Metal-binding</keyword>
<keyword evidence="8 14" id="KW-0863">Zinc-finger</keyword>
<dbReference type="Gene3D" id="3.30.40.10">
    <property type="entry name" value="Zinc/RING finger domain, C3HC4 (zinc finger)"/>
    <property type="match status" value="1"/>
</dbReference>
<dbReference type="EMBL" id="JBBPBM010000007">
    <property type="protein sequence ID" value="KAK8574958.1"/>
    <property type="molecule type" value="Genomic_DNA"/>
</dbReference>
<evidence type="ECO:0000256" key="12">
    <source>
        <dbReference type="ARBA" id="ARBA00023136"/>
    </source>
</evidence>
<dbReference type="InterPro" id="IPR044600">
    <property type="entry name" value="ATL1/ATL16-like"/>
</dbReference>
<keyword evidence="15" id="KW-0732">Signal</keyword>
<reference evidence="17 18" key="1">
    <citation type="journal article" date="2024" name="G3 (Bethesda)">
        <title>Genome assembly of Hibiscus sabdariffa L. provides insights into metabolisms of medicinal natural products.</title>
        <authorList>
            <person name="Kim T."/>
        </authorList>
    </citation>
    <scope>NUCLEOTIDE SEQUENCE [LARGE SCALE GENOMIC DNA]</scope>
    <source>
        <strain evidence="17">TK-2024</strain>
        <tissue evidence="17">Old leaves</tissue>
    </source>
</reference>
<feature type="domain" description="RING-type" evidence="16">
    <location>
        <begin position="37"/>
        <end position="79"/>
    </location>
</feature>
<dbReference type="EC" id="2.3.2.27" evidence="4"/>
<comment type="catalytic activity">
    <reaction evidence="1">
        <text>S-ubiquitinyl-[E2 ubiquitin-conjugating enzyme]-L-cysteine + [acceptor protein]-L-lysine = [E2 ubiquitin-conjugating enzyme]-L-cysteine + N(6)-ubiquitinyl-[acceptor protein]-L-lysine.</text>
        <dbReference type="EC" id="2.3.2.27"/>
    </reaction>
</comment>
<comment type="similarity">
    <text evidence="13">Belongs to the RING-type zinc finger family. ATL subfamily.</text>
</comment>
<comment type="caution">
    <text evidence="17">The sequence shown here is derived from an EMBL/GenBank/DDBJ whole genome shotgun (WGS) entry which is preliminary data.</text>
</comment>
<evidence type="ECO:0000256" key="11">
    <source>
        <dbReference type="ARBA" id="ARBA00022989"/>
    </source>
</evidence>
<dbReference type="Pfam" id="PF13639">
    <property type="entry name" value="zf-RING_2"/>
    <property type="match status" value="1"/>
</dbReference>
<evidence type="ECO:0000256" key="6">
    <source>
        <dbReference type="ARBA" id="ARBA00022692"/>
    </source>
</evidence>
<evidence type="ECO:0000256" key="14">
    <source>
        <dbReference type="PROSITE-ProRule" id="PRU00175"/>
    </source>
</evidence>
<evidence type="ECO:0000256" key="3">
    <source>
        <dbReference type="ARBA" id="ARBA00004906"/>
    </source>
</evidence>
<evidence type="ECO:0000256" key="15">
    <source>
        <dbReference type="SAM" id="SignalP"/>
    </source>
</evidence>
<gene>
    <name evidence="17" type="ORF">V6N12_062635</name>
</gene>
<keyword evidence="5" id="KW-0808">Transferase</keyword>
<evidence type="ECO:0000256" key="4">
    <source>
        <dbReference type="ARBA" id="ARBA00012483"/>
    </source>
</evidence>
<evidence type="ECO:0000256" key="7">
    <source>
        <dbReference type="ARBA" id="ARBA00022723"/>
    </source>
</evidence>
<evidence type="ECO:0000313" key="18">
    <source>
        <dbReference type="Proteomes" id="UP001472677"/>
    </source>
</evidence>
<evidence type="ECO:0000256" key="2">
    <source>
        <dbReference type="ARBA" id="ARBA00004167"/>
    </source>
</evidence>
<dbReference type="PANTHER" id="PTHR46913:SF1">
    <property type="entry name" value="RING-H2 FINGER PROTEIN ATL16"/>
    <property type="match status" value="1"/>
</dbReference>
<evidence type="ECO:0000259" key="16">
    <source>
        <dbReference type="PROSITE" id="PS50089"/>
    </source>
</evidence>
<dbReference type="InterPro" id="IPR001841">
    <property type="entry name" value="Znf_RING"/>
</dbReference>
<accession>A0ABR2F9F3</accession>
<keyword evidence="11" id="KW-1133">Transmembrane helix</keyword>
<keyword evidence="10" id="KW-0862">Zinc</keyword>
<dbReference type="PANTHER" id="PTHR46913">
    <property type="entry name" value="RING-H2 FINGER PROTEIN ATL16"/>
    <property type="match status" value="1"/>
</dbReference>
<protein>
    <recommendedName>
        <fullName evidence="4">RING-type E3 ubiquitin transferase</fullName>
        <ecNumber evidence="4">2.3.2.27</ecNumber>
    </recommendedName>
</protein>
<organism evidence="17 18">
    <name type="scientific">Hibiscus sabdariffa</name>
    <name type="common">roselle</name>
    <dbReference type="NCBI Taxonomy" id="183260"/>
    <lineage>
        <taxon>Eukaryota</taxon>
        <taxon>Viridiplantae</taxon>
        <taxon>Streptophyta</taxon>
        <taxon>Embryophyta</taxon>
        <taxon>Tracheophyta</taxon>
        <taxon>Spermatophyta</taxon>
        <taxon>Magnoliopsida</taxon>
        <taxon>eudicotyledons</taxon>
        <taxon>Gunneridae</taxon>
        <taxon>Pentapetalae</taxon>
        <taxon>rosids</taxon>
        <taxon>malvids</taxon>
        <taxon>Malvales</taxon>
        <taxon>Malvaceae</taxon>
        <taxon>Malvoideae</taxon>
        <taxon>Hibiscus</taxon>
    </lineage>
</organism>
<evidence type="ECO:0000256" key="13">
    <source>
        <dbReference type="ARBA" id="ARBA00024209"/>
    </source>
</evidence>
<evidence type="ECO:0000256" key="8">
    <source>
        <dbReference type="ARBA" id="ARBA00022771"/>
    </source>
</evidence>
<keyword evidence="12" id="KW-0472">Membrane</keyword>
<dbReference type="SUPFAM" id="SSF57850">
    <property type="entry name" value="RING/U-box"/>
    <property type="match status" value="1"/>
</dbReference>
<feature type="chain" id="PRO_5046499535" description="RING-type E3 ubiquitin transferase" evidence="15">
    <location>
        <begin position="19"/>
        <end position="123"/>
    </location>
</feature>
<keyword evidence="6" id="KW-0812">Transmembrane</keyword>
<evidence type="ECO:0000256" key="9">
    <source>
        <dbReference type="ARBA" id="ARBA00022786"/>
    </source>
</evidence>
<name>A0ABR2F9F3_9ROSI</name>
<proteinExistence type="inferred from homology"/>